<dbReference type="Pfam" id="PF01381">
    <property type="entry name" value="HTH_3"/>
    <property type="match status" value="1"/>
</dbReference>
<dbReference type="KEGG" id="phr:C6569_12180"/>
<dbReference type="PANTHER" id="PTHR43236">
    <property type="entry name" value="ANTITOXIN HIGA1"/>
    <property type="match status" value="1"/>
</dbReference>
<evidence type="ECO:0000256" key="1">
    <source>
        <dbReference type="ARBA" id="ARBA00007227"/>
    </source>
</evidence>
<comment type="similarity">
    <text evidence="1">Belongs to the short-chain fatty acyl-CoA assimilation regulator (ScfR) family.</text>
</comment>
<dbReference type="SMART" id="SM00530">
    <property type="entry name" value="HTH_XRE"/>
    <property type="match status" value="1"/>
</dbReference>
<reference evidence="3 4" key="1">
    <citation type="submission" date="2018-03" db="EMBL/GenBank/DDBJ databases">
        <title>Genome sequencing of Phreatobacter sp.</title>
        <authorList>
            <person name="Kim S.-J."/>
            <person name="Heo J."/>
            <person name="Kwon S.-W."/>
        </authorList>
    </citation>
    <scope>NUCLEOTIDE SEQUENCE [LARGE SCALE GENOMIC DNA]</scope>
    <source>
        <strain evidence="3 4">S-12</strain>
    </source>
</reference>
<dbReference type="OrthoDB" id="9796786at2"/>
<dbReference type="CDD" id="cd00093">
    <property type="entry name" value="HTH_XRE"/>
    <property type="match status" value="1"/>
</dbReference>
<dbReference type="EMBL" id="CP027668">
    <property type="protein sequence ID" value="AVO45762.1"/>
    <property type="molecule type" value="Genomic_DNA"/>
</dbReference>
<protein>
    <recommendedName>
        <fullName evidence="2">HTH cro/C1-type domain-containing protein</fullName>
    </recommendedName>
</protein>
<evidence type="ECO:0000259" key="2">
    <source>
        <dbReference type="PROSITE" id="PS50943"/>
    </source>
</evidence>
<dbReference type="InterPro" id="IPR052345">
    <property type="entry name" value="Rad_response_metalloprotease"/>
</dbReference>
<evidence type="ECO:0000313" key="4">
    <source>
        <dbReference type="Proteomes" id="UP000237889"/>
    </source>
</evidence>
<sequence length="398" mass="43836">MAESVFVPVVPAVLAWARHSASVSAEEAAKAAGVTVERLQAWESGEEQPTLPMLKKLADKFKRPLAVMLLPRPPAGYQPLRDFRRTATGVVGELPPRVAYEIRFAHERREAALDLARDVGPLPDRFVERAHVSDDPEVVGARVREFLGIDAATQLVAARQNRVFELWRGAIEGRGVLVFTMSGAHAPLVREVRGFAIPADVFPVVAVNGRDKTNGRTFTLLHEFAHLLLREGVVENALAPVRGMPAPVRAIERFCNAVAASALMPPEIVAAEGQRLGKDADSEWQDAEMSDIAGLLGVSREALLLRMVERGFASRRFYTHKRPVFDTEYEAFDEPSAVKKEVRIPPPNLVLGRYGSRFTRLVLDSYRERHLTMSAAAGLLGVQAKYISDVERLASRAA</sequence>
<dbReference type="Gene3D" id="1.10.10.2910">
    <property type="match status" value="1"/>
</dbReference>
<dbReference type="InterPro" id="IPR001387">
    <property type="entry name" value="Cro/C1-type_HTH"/>
</dbReference>
<dbReference type="Gene3D" id="1.10.260.40">
    <property type="entry name" value="lambda repressor-like DNA-binding domains"/>
    <property type="match status" value="1"/>
</dbReference>
<dbReference type="Pfam" id="PF06114">
    <property type="entry name" value="Peptidase_M78"/>
    <property type="match status" value="1"/>
</dbReference>
<dbReference type="PANTHER" id="PTHR43236:SF2">
    <property type="entry name" value="BLL0069 PROTEIN"/>
    <property type="match status" value="1"/>
</dbReference>
<dbReference type="InterPro" id="IPR010359">
    <property type="entry name" value="IrrE_HExxH"/>
</dbReference>
<dbReference type="PROSITE" id="PS50943">
    <property type="entry name" value="HTH_CROC1"/>
    <property type="match status" value="1"/>
</dbReference>
<organism evidence="3 4">
    <name type="scientific">Phreatobacter cathodiphilus</name>
    <dbReference type="NCBI Taxonomy" id="1868589"/>
    <lineage>
        <taxon>Bacteria</taxon>
        <taxon>Pseudomonadati</taxon>
        <taxon>Pseudomonadota</taxon>
        <taxon>Alphaproteobacteria</taxon>
        <taxon>Hyphomicrobiales</taxon>
        <taxon>Phreatobacteraceae</taxon>
        <taxon>Phreatobacter</taxon>
    </lineage>
</organism>
<feature type="domain" description="HTH cro/C1-type" evidence="2">
    <location>
        <begin position="17"/>
        <end position="68"/>
    </location>
</feature>
<gene>
    <name evidence="3" type="ORF">C6569_12180</name>
</gene>
<proteinExistence type="inferred from homology"/>
<evidence type="ECO:0000313" key="3">
    <source>
        <dbReference type="EMBL" id="AVO45762.1"/>
    </source>
</evidence>
<dbReference type="GO" id="GO:0003677">
    <property type="term" value="F:DNA binding"/>
    <property type="evidence" value="ECO:0007669"/>
    <property type="project" value="InterPro"/>
</dbReference>
<dbReference type="AlphaFoldDB" id="A0A2S0NC76"/>
<dbReference type="SUPFAM" id="SSF47413">
    <property type="entry name" value="lambda repressor-like DNA-binding domains"/>
    <property type="match status" value="1"/>
</dbReference>
<dbReference type="InterPro" id="IPR010982">
    <property type="entry name" value="Lambda_DNA-bd_dom_sf"/>
</dbReference>
<keyword evidence="4" id="KW-1185">Reference proteome</keyword>
<accession>A0A2S0NC76</accession>
<dbReference type="Proteomes" id="UP000237889">
    <property type="component" value="Chromosome"/>
</dbReference>
<dbReference type="RefSeq" id="WP_106749103.1">
    <property type="nucleotide sequence ID" value="NZ_CP027668.1"/>
</dbReference>
<name>A0A2S0NC76_9HYPH</name>